<evidence type="ECO:0000256" key="5">
    <source>
        <dbReference type="ARBA" id="ARBA00007955"/>
    </source>
</evidence>
<keyword evidence="11 18" id="KW-0808">Transferase</keyword>
<dbReference type="GO" id="GO:0003879">
    <property type="term" value="F:ATP phosphoribosyltransferase activity"/>
    <property type="evidence" value="ECO:0007669"/>
    <property type="project" value="UniProtKB-UniRule"/>
</dbReference>
<evidence type="ECO:0000256" key="10">
    <source>
        <dbReference type="ARBA" id="ARBA00022676"/>
    </source>
</evidence>
<evidence type="ECO:0000256" key="15">
    <source>
        <dbReference type="ARBA" id="ARBA00022842"/>
    </source>
</evidence>
<keyword evidence="15 18" id="KW-0460">Magnesium</keyword>
<comment type="subcellular location">
    <subcellularLocation>
        <location evidence="3 18">Cytoplasm</location>
    </subcellularLocation>
</comment>
<evidence type="ECO:0000256" key="4">
    <source>
        <dbReference type="ARBA" id="ARBA00004667"/>
    </source>
</evidence>
<dbReference type="Pfam" id="PF01634">
    <property type="entry name" value="HisG"/>
    <property type="match status" value="1"/>
</dbReference>
<keyword evidence="10 18" id="KW-0328">Glycosyltransferase</keyword>
<dbReference type="EMBL" id="RXIF01000010">
    <property type="protein sequence ID" value="RZN64075.1"/>
    <property type="molecule type" value="Genomic_DNA"/>
</dbReference>
<evidence type="ECO:0000256" key="11">
    <source>
        <dbReference type="ARBA" id="ARBA00022679"/>
    </source>
</evidence>
<dbReference type="NCBIfam" id="TIGR03455">
    <property type="entry name" value="HisG_C-term"/>
    <property type="match status" value="1"/>
</dbReference>
<dbReference type="UniPathway" id="UPA00031">
    <property type="reaction ID" value="UER00006"/>
</dbReference>
<protein>
    <recommendedName>
        <fullName evidence="7 18">ATP phosphoribosyltransferase</fullName>
        <shortName evidence="18">ATP-PRT</shortName>
        <shortName evidence="18">ATP-PRTase</shortName>
        <ecNumber evidence="6 18">2.4.2.17</ecNumber>
    </recommendedName>
</protein>
<evidence type="ECO:0000313" key="21">
    <source>
        <dbReference type="EMBL" id="RZN64075.1"/>
    </source>
</evidence>
<dbReference type="EC" id="2.4.2.17" evidence="6 18"/>
<dbReference type="Pfam" id="PF08029">
    <property type="entry name" value="HisG_C"/>
    <property type="match status" value="1"/>
</dbReference>
<reference evidence="21 22" key="1">
    <citation type="journal article" date="2019" name="Nat. Microbiol.">
        <title>Wide diversity of methane and short-chain alkane metabolisms in uncultured archaea.</title>
        <authorList>
            <person name="Borrel G."/>
            <person name="Adam P.S."/>
            <person name="McKay L.J."/>
            <person name="Chen L.X."/>
            <person name="Sierra-Garcia I.N."/>
            <person name="Sieber C.M."/>
            <person name="Letourneur Q."/>
            <person name="Ghozlane A."/>
            <person name="Andersen G.L."/>
            <person name="Li W.J."/>
            <person name="Hallam S.J."/>
            <person name="Muyzer G."/>
            <person name="de Oliveira V.M."/>
            <person name="Inskeep W.P."/>
            <person name="Banfield J.F."/>
            <person name="Gribaldo S."/>
        </authorList>
    </citation>
    <scope>NUCLEOTIDE SEQUENCE [LARGE SCALE GENOMIC DNA]</scope>
    <source>
        <strain evidence="21">NM1a</strain>
    </source>
</reference>
<comment type="function">
    <text evidence="17 18">Catalyzes the condensation of ATP and 5-phosphoribose 1-diphosphate to form N'-(5'-phosphoribosyl)-ATP (PR-ATP). Has a crucial role in the pathway because the rate of histidine biosynthesis seems to be controlled primarily by regulation of HisG enzymatic activity.</text>
</comment>
<comment type="pathway">
    <text evidence="4 18">Amino-acid biosynthesis; L-histidine biosynthesis; L-histidine from 5-phospho-alpha-D-ribose 1-diphosphate: step 1/9.</text>
</comment>
<keyword evidence="9 18" id="KW-0028">Amino-acid biosynthesis</keyword>
<evidence type="ECO:0000256" key="12">
    <source>
        <dbReference type="ARBA" id="ARBA00022723"/>
    </source>
</evidence>
<dbReference type="Gene3D" id="3.30.70.120">
    <property type="match status" value="1"/>
</dbReference>
<dbReference type="GO" id="GO:0005737">
    <property type="term" value="C:cytoplasm"/>
    <property type="evidence" value="ECO:0007669"/>
    <property type="project" value="UniProtKB-SubCell"/>
</dbReference>
<dbReference type="AlphaFoldDB" id="A0A520KR22"/>
<dbReference type="SUPFAM" id="SSF54913">
    <property type="entry name" value="GlnB-like"/>
    <property type="match status" value="1"/>
</dbReference>
<dbReference type="GO" id="GO:0000287">
    <property type="term" value="F:magnesium ion binding"/>
    <property type="evidence" value="ECO:0007669"/>
    <property type="project" value="UniProtKB-UniRule"/>
</dbReference>
<evidence type="ECO:0000256" key="18">
    <source>
        <dbReference type="HAMAP-Rule" id="MF_00079"/>
    </source>
</evidence>
<evidence type="ECO:0000256" key="3">
    <source>
        <dbReference type="ARBA" id="ARBA00004496"/>
    </source>
</evidence>
<evidence type="ECO:0000259" key="20">
    <source>
        <dbReference type="Pfam" id="PF08029"/>
    </source>
</evidence>
<dbReference type="HAMAP" id="MF_00079">
    <property type="entry name" value="HisG_Long"/>
    <property type="match status" value="1"/>
</dbReference>
<dbReference type="NCBIfam" id="TIGR00070">
    <property type="entry name" value="hisG"/>
    <property type="match status" value="1"/>
</dbReference>
<evidence type="ECO:0000256" key="7">
    <source>
        <dbReference type="ARBA" id="ARBA00020998"/>
    </source>
</evidence>
<keyword evidence="13 18" id="KW-0547">Nucleotide-binding</keyword>
<evidence type="ECO:0000256" key="2">
    <source>
        <dbReference type="ARBA" id="ARBA00001946"/>
    </source>
</evidence>
<dbReference type="InterPro" id="IPR011322">
    <property type="entry name" value="N-reg_PII-like_a/b"/>
</dbReference>
<feature type="domain" description="ATP phosphoribosyltransferase catalytic" evidence="19">
    <location>
        <begin position="54"/>
        <end position="213"/>
    </location>
</feature>
<dbReference type="PANTHER" id="PTHR21403:SF10">
    <property type="entry name" value="ATP PHOSPHORIBOSYLTRANSFERASE"/>
    <property type="match status" value="1"/>
</dbReference>
<sequence>MGDDYTVDLVLPKGSLEEPTFILFKEANLEVIRRDREYNPIIDDPRIGRVKILRPQEIPKYIELGYFDIGITGRDWVVESGADVIEVAELPYSKKTKNKVRIVIAVAEDSGINDVKDIKPGSRVTTEYPNITKRYFDNLNIPIQLFFSYGASEAKVPEIMDVVVDLVETGSTLERNRLKIIGEIMTSYTVLIANKNSIKDDSKREEIDDIKTLLLGVVEGRENVYLVMNVPDDKLNEIMNILPAMKKPTISQLYDSGYYSVQTVVSKREINVLIPKLKQSGAEDILELNINKIVR</sequence>
<dbReference type="PANTHER" id="PTHR21403">
    <property type="entry name" value="ATP PHOSPHORIBOSYLTRANSFERASE ATP-PRTASE"/>
    <property type="match status" value="1"/>
</dbReference>
<evidence type="ECO:0000256" key="9">
    <source>
        <dbReference type="ARBA" id="ARBA00022605"/>
    </source>
</evidence>
<comment type="catalytic activity">
    <reaction evidence="1 18">
        <text>1-(5-phospho-beta-D-ribosyl)-ATP + diphosphate = 5-phospho-alpha-D-ribose 1-diphosphate + ATP</text>
        <dbReference type="Rhea" id="RHEA:18473"/>
        <dbReference type="ChEBI" id="CHEBI:30616"/>
        <dbReference type="ChEBI" id="CHEBI:33019"/>
        <dbReference type="ChEBI" id="CHEBI:58017"/>
        <dbReference type="ChEBI" id="CHEBI:73183"/>
        <dbReference type="EC" id="2.4.2.17"/>
    </reaction>
</comment>
<organism evidence="21 22">
    <name type="scientific">Methanoliparum thermophilum</name>
    <dbReference type="NCBI Taxonomy" id="2491083"/>
    <lineage>
        <taxon>Archaea</taxon>
        <taxon>Methanobacteriati</taxon>
        <taxon>Methanobacteriota</taxon>
        <taxon>Candidatus Methanoliparia</taxon>
        <taxon>Candidatus Methanoliparales</taxon>
        <taxon>Candidatus Methanoliparaceae</taxon>
        <taxon>Candidatus Methanoliparum</taxon>
    </lineage>
</organism>
<evidence type="ECO:0000256" key="8">
    <source>
        <dbReference type="ARBA" id="ARBA00022490"/>
    </source>
</evidence>
<dbReference type="GO" id="GO:0005524">
    <property type="term" value="F:ATP binding"/>
    <property type="evidence" value="ECO:0007669"/>
    <property type="project" value="UniProtKB-KW"/>
</dbReference>
<keyword evidence="14 18" id="KW-0067">ATP-binding</keyword>
<comment type="activity regulation">
    <text evidence="18">Feedback inhibited by histidine.</text>
</comment>
<gene>
    <name evidence="18" type="primary">hisG</name>
    <name evidence="21" type="ORF">EF806_05500</name>
</gene>
<dbReference type="InterPro" id="IPR020621">
    <property type="entry name" value="ATP-PRT_HisG_long"/>
</dbReference>
<evidence type="ECO:0000256" key="14">
    <source>
        <dbReference type="ARBA" id="ARBA00022840"/>
    </source>
</evidence>
<dbReference type="Gene3D" id="3.40.190.10">
    <property type="entry name" value="Periplasmic binding protein-like II"/>
    <property type="match status" value="2"/>
</dbReference>
<comment type="similarity">
    <text evidence="5 18">Belongs to the ATP phosphoribosyltransferase family. Long subfamily.</text>
</comment>
<evidence type="ECO:0000256" key="16">
    <source>
        <dbReference type="ARBA" id="ARBA00023102"/>
    </source>
</evidence>
<name>A0A520KR22_METT2</name>
<dbReference type="Proteomes" id="UP000317158">
    <property type="component" value="Unassembled WGS sequence"/>
</dbReference>
<accession>A0A520KR22</accession>
<feature type="domain" description="Histidine biosynthesis HisG C-terminal" evidence="20">
    <location>
        <begin position="221"/>
        <end position="292"/>
    </location>
</feature>
<dbReference type="InterPro" id="IPR015867">
    <property type="entry name" value="N-reg_PII/ATP_PRibTrfase_C"/>
</dbReference>
<dbReference type="InterPro" id="IPR013115">
    <property type="entry name" value="HisG_C"/>
</dbReference>
<keyword evidence="12 18" id="KW-0479">Metal-binding</keyword>
<dbReference type="SUPFAM" id="SSF53850">
    <property type="entry name" value="Periplasmic binding protein-like II"/>
    <property type="match status" value="1"/>
</dbReference>
<evidence type="ECO:0000256" key="13">
    <source>
        <dbReference type="ARBA" id="ARBA00022741"/>
    </source>
</evidence>
<keyword evidence="16 18" id="KW-0368">Histidine biosynthesis</keyword>
<evidence type="ECO:0000259" key="19">
    <source>
        <dbReference type="Pfam" id="PF01634"/>
    </source>
</evidence>
<dbReference type="GO" id="GO:0000105">
    <property type="term" value="P:L-histidine biosynthetic process"/>
    <property type="evidence" value="ECO:0007669"/>
    <property type="project" value="UniProtKB-UniRule"/>
</dbReference>
<evidence type="ECO:0000313" key="22">
    <source>
        <dbReference type="Proteomes" id="UP000317158"/>
    </source>
</evidence>
<evidence type="ECO:0000256" key="6">
    <source>
        <dbReference type="ARBA" id="ARBA00011946"/>
    </source>
</evidence>
<dbReference type="InterPro" id="IPR013820">
    <property type="entry name" value="ATP_PRibTrfase_cat"/>
</dbReference>
<comment type="caution">
    <text evidence="21">The sequence shown here is derived from an EMBL/GenBank/DDBJ whole genome shotgun (WGS) entry which is preliminary data.</text>
</comment>
<dbReference type="FunFam" id="3.30.70.120:FF:000002">
    <property type="entry name" value="ATP phosphoribosyltransferase"/>
    <property type="match status" value="1"/>
</dbReference>
<dbReference type="InterPro" id="IPR001348">
    <property type="entry name" value="ATP_PRibTrfase_HisG"/>
</dbReference>
<comment type="cofactor">
    <cofactor evidence="2 18">
        <name>Mg(2+)</name>
        <dbReference type="ChEBI" id="CHEBI:18420"/>
    </cofactor>
</comment>
<proteinExistence type="inferred from homology"/>
<evidence type="ECO:0000256" key="1">
    <source>
        <dbReference type="ARBA" id="ARBA00000915"/>
    </source>
</evidence>
<evidence type="ECO:0000256" key="17">
    <source>
        <dbReference type="ARBA" id="ARBA00024861"/>
    </source>
</evidence>
<keyword evidence="8 18" id="KW-0963">Cytoplasm</keyword>